<dbReference type="EMBL" id="BMAT01009441">
    <property type="protein sequence ID" value="GFS06379.1"/>
    <property type="molecule type" value="Genomic_DNA"/>
</dbReference>
<dbReference type="Gene3D" id="3.40.462.20">
    <property type="match status" value="1"/>
</dbReference>
<dbReference type="Gene3D" id="3.30.43.10">
    <property type="entry name" value="Uridine Diphospho-n-acetylenolpyruvylglucosamine Reductase, domain 2"/>
    <property type="match status" value="1"/>
</dbReference>
<evidence type="ECO:0000313" key="7">
    <source>
        <dbReference type="EMBL" id="GFS06379.1"/>
    </source>
</evidence>
<evidence type="ECO:0000256" key="3">
    <source>
        <dbReference type="ARBA" id="ARBA00022630"/>
    </source>
</evidence>
<sequence>MVISERLFHQQSLYCQPETIYTCQSSWISTPMPDLCVMSHTGKAIELPDETLQKLASRLHGDLLHQESNAYETTRKVWNGIINKHPALIACCHDQNDVITAVNFARTHNLLLAVRGGGHSVAGHSTCDGGMVIDLSRMNHVSVDQAARVVHVEGGATLADMDQATQAVGLVVPAGAVSDTGIAGLTLGGGIGWLRNLWGLTCDNLLSADVVTADGQCITASHAEHPDLFWALRGAGGNFGVVTRFTFRAYPLKPDVWFTAVYHDGRYMKEVLQFYREYSATAPDEISTAAVCGQFPPGSRDFPSELHGHPYVMIVGMYAGSVEQGQKVMQPLRDFRKPLIDFSKPTTHLEAQKFFDEDYPAGELRYYWKSLFLAELSNDAIDTLVDHASRQPSPLSGIEILYSGGAVTRLDDDACAFAGRKARFLIFVESNWKEAQDNDANIAWPCDLISALQGGTEGSFYLNFSSTAEEKESTMRHNYGNKYQKLVAIKKRYDPTNLFRLNQNIKPS</sequence>
<feature type="domain" description="FAD-binding PCMH-type" evidence="6">
    <location>
        <begin position="82"/>
        <end position="252"/>
    </location>
</feature>
<dbReference type="SUPFAM" id="SSF56176">
    <property type="entry name" value="FAD-binding/transporter-associated domain-like"/>
    <property type="match status" value="1"/>
</dbReference>
<organism evidence="7 8">
    <name type="scientific">Elysia marginata</name>
    <dbReference type="NCBI Taxonomy" id="1093978"/>
    <lineage>
        <taxon>Eukaryota</taxon>
        <taxon>Metazoa</taxon>
        <taxon>Spiralia</taxon>
        <taxon>Lophotrochozoa</taxon>
        <taxon>Mollusca</taxon>
        <taxon>Gastropoda</taxon>
        <taxon>Heterobranchia</taxon>
        <taxon>Euthyneura</taxon>
        <taxon>Panpulmonata</taxon>
        <taxon>Sacoglossa</taxon>
        <taxon>Placobranchoidea</taxon>
        <taxon>Plakobranchidae</taxon>
        <taxon>Elysia</taxon>
    </lineage>
</organism>
<dbReference type="Pfam" id="PF08031">
    <property type="entry name" value="BBE"/>
    <property type="match status" value="1"/>
</dbReference>
<dbReference type="AlphaFoldDB" id="A0AAV4I7L5"/>
<reference evidence="7 8" key="1">
    <citation type="journal article" date="2021" name="Elife">
        <title>Chloroplast acquisition without the gene transfer in kleptoplastic sea slugs, Plakobranchus ocellatus.</title>
        <authorList>
            <person name="Maeda T."/>
            <person name="Takahashi S."/>
            <person name="Yoshida T."/>
            <person name="Shimamura S."/>
            <person name="Takaki Y."/>
            <person name="Nagai Y."/>
            <person name="Toyoda A."/>
            <person name="Suzuki Y."/>
            <person name="Arimoto A."/>
            <person name="Ishii H."/>
            <person name="Satoh N."/>
            <person name="Nishiyama T."/>
            <person name="Hasebe M."/>
            <person name="Maruyama T."/>
            <person name="Minagawa J."/>
            <person name="Obokata J."/>
            <person name="Shigenobu S."/>
        </authorList>
    </citation>
    <scope>NUCLEOTIDE SEQUENCE [LARGE SCALE GENOMIC DNA]</scope>
</reference>
<evidence type="ECO:0000256" key="5">
    <source>
        <dbReference type="ARBA" id="ARBA00023002"/>
    </source>
</evidence>
<dbReference type="PANTHER" id="PTHR42973">
    <property type="entry name" value="BINDING OXIDOREDUCTASE, PUTATIVE (AFU_ORTHOLOGUE AFUA_1G17690)-RELATED"/>
    <property type="match status" value="1"/>
</dbReference>
<keyword evidence="3" id="KW-0285">Flavoprotein</keyword>
<dbReference type="InterPro" id="IPR016166">
    <property type="entry name" value="FAD-bd_PCMH"/>
</dbReference>
<evidence type="ECO:0000256" key="1">
    <source>
        <dbReference type="ARBA" id="ARBA00001974"/>
    </source>
</evidence>
<evidence type="ECO:0000256" key="4">
    <source>
        <dbReference type="ARBA" id="ARBA00022827"/>
    </source>
</evidence>
<dbReference type="InterPro" id="IPR006094">
    <property type="entry name" value="Oxid_FAD_bind_N"/>
</dbReference>
<dbReference type="InterPro" id="IPR012951">
    <property type="entry name" value="BBE"/>
</dbReference>
<protein>
    <submittedName>
        <fullName evidence="7">FAD linked oxidase</fullName>
    </submittedName>
</protein>
<dbReference type="InterPro" id="IPR006093">
    <property type="entry name" value="Oxy_OxRdtase_FAD_BS"/>
</dbReference>
<dbReference type="GO" id="GO:0071949">
    <property type="term" value="F:FAD binding"/>
    <property type="evidence" value="ECO:0007669"/>
    <property type="project" value="InterPro"/>
</dbReference>
<dbReference type="GO" id="GO:0016491">
    <property type="term" value="F:oxidoreductase activity"/>
    <property type="evidence" value="ECO:0007669"/>
    <property type="project" value="UniProtKB-KW"/>
</dbReference>
<comment type="cofactor">
    <cofactor evidence="1">
        <name>FAD</name>
        <dbReference type="ChEBI" id="CHEBI:57692"/>
    </cofactor>
</comment>
<proteinExistence type="inferred from homology"/>
<dbReference type="InterPro" id="IPR016167">
    <property type="entry name" value="FAD-bd_PCMH_sub1"/>
</dbReference>
<keyword evidence="8" id="KW-1185">Reference proteome</keyword>
<dbReference type="Pfam" id="PF01565">
    <property type="entry name" value="FAD_binding_4"/>
    <property type="match status" value="1"/>
</dbReference>
<dbReference type="PROSITE" id="PS51387">
    <property type="entry name" value="FAD_PCMH"/>
    <property type="match status" value="1"/>
</dbReference>
<evidence type="ECO:0000256" key="2">
    <source>
        <dbReference type="ARBA" id="ARBA00005466"/>
    </source>
</evidence>
<dbReference type="InterPro" id="IPR016169">
    <property type="entry name" value="FAD-bd_PCMH_sub2"/>
</dbReference>
<accession>A0AAV4I7L5</accession>
<dbReference type="Proteomes" id="UP000762676">
    <property type="component" value="Unassembled WGS sequence"/>
</dbReference>
<dbReference type="PANTHER" id="PTHR42973:SF39">
    <property type="entry name" value="FAD-BINDING PCMH-TYPE DOMAIN-CONTAINING PROTEIN"/>
    <property type="match status" value="1"/>
</dbReference>
<dbReference type="Gene3D" id="3.30.465.10">
    <property type="match status" value="1"/>
</dbReference>
<keyword evidence="5" id="KW-0560">Oxidoreductase</keyword>
<dbReference type="InterPro" id="IPR050416">
    <property type="entry name" value="FAD-linked_Oxidoreductase"/>
</dbReference>
<keyword evidence="4" id="KW-0274">FAD</keyword>
<evidence type="ECO:0000313" key="8">
    <source>
        <dbReference type="Proteomes" id="UP000762676"/>
    </source>
</evidence>
<evidence type="ECO:0000259" key="6">
    <source>
        <dbReference type="PROSITE" id="PS51387"/>
    </source>
</evidence>
<gene>
    <name evidence="7" type="ORF">ElyMa_004705600</name>
</gene>
<name>A0AAV4I7L5_9GAST</name>
<dbReference type="PROSITE" id="PS00862">
    <property type="entry name" value="OX2_COVAL_FAD"/>
    <property type="match status" value="1"/>
</dbReference>
<dbReference type="InterPro" id="IPR036318">
    <property type="entry name" value="FAD-bd_PCMH-like_sf"/>
</dbReference>
<comment type="caution">
    <text evidence="7">The sequence shown here is derived from an EMBL/GenBank/DDBJ whole genome shotgun (WGS) entry which is preliminary data.</text>
</comment>
<comment type="similarity">
    <text evidence="2">Belongs to the oxygen-dependent FAD-linked oxidoreductase family.</text>
</comment>